<gene>
    <name evidence="12 14" type="primary">psd</name>
    <name evidence="14" type="ORF">LFA_3746</name>
</gene>
<evidence type="ECO:0000313" key="15">
    <source>
        <dbReference type="Proteomes" id="UP000032430"/>
    </source>
</evidence>
<organism evidence="14 15">
    <name type="scientific">Legionella fallonii LLAP-10</name>
    <dbReference type="NCBI Taxonomy" id="1212491"/>
    <lineage>
        <taxon>Bacteria</taxon>
        <taxon>Pseudomonadati</taxon>
        <taxon>Pseudomonadota</taxon>
        <taxon>Gammaproteobacteria</taxon>
        <taxon>Legionellales</taxon>
        <taxon>Legionellaceae</taxon>
        <taxon>Legionella</taxon>
    </lineage>
</organism>
<evidence type="ECO:0000256" key="11">
    <source>
        <dbReference type="ARBA" id="ARBA00023317"/>
    </source>
</evidence>
<keyword evidence="8 12" id="KW-0594">Phospholipid biosynthesis</keyword>
<feature type="active site" description="Schiff-base intermediate with substrate; via pyruvic acid; for decarboxylase activity" evidence="12">
    <location>
        <position position="249"/>
    </location>
</feature>
<feature type="chain" id="PRO_5023487297" description="Phosphatidylserine decarboxylase beta chain" evidence="12">
    <location>
        <begin position="1"/>
        <end position="248"/>
    </location>
</feature>
<evidence type="ECO:0000256" key="9">
    <source>
        <dbReference type="ARBA" id="ARBA00023239"/>
    </source>
</evidence>
<dbReference type="KEGG" id="lfa:LFA_3746"/>
<dbReference type="NCBIfam" id="TIGR00163">
    <property type="entry name" value="PS_decarb"/>
    <property type="match status" value="1"/>
</dbReference>
<evidence type="ECO:0000313" key="14">
    <source>
        <dbReference type="EMBL" id="CEG59070.1"/>
    </source>
</evidence>
<feature type="site" description="Cleavage (non-hydrolytic); by autocatalysis" evidence="12">
    <location>
        <begin position="248"/>
        <end position="249"/>
    </location>
</feature>
<keyword evidence="9 12" id="KW-0456">Lyase</keyword>
<evidence type="ECO:0000256" key="10">
    <source>
        <dbReference type="ARBA" id="ARBA00023264"/>
    </source>
</evidence>
<keyword evidence="4 12" id="KW-0210">Decarboxylase</keyword>
<reference evidence="15" key="1">
    <citation type="submission" date="2014-09" db="EMBL/GenBank/DDBJ databases">
        <authorList>
            <person name="Gomez-Valero L."/>
        </authorList>
    </citation>
    <scope>NUCLEOTIDE SEQUENCE [LARGE SCALE GENOMIC DNA]</scope>
    <source>
        <strain evidence="15">ATCC700992</strain>
    </source>
</reference>
<comment type="catalytic activity">
    <reaction evidence="12">
        <text>a 1,2-diacyl-sn-glycero-3-phospho-L-serine + H(+) = a 1,2-diacyl-sn-glycero-3-phosphoethanolamine + CO2</text>
        <dbReference type="Rhea" id="RHEA:20828"/>
        <dbReference type="ChEBI" id="CHEBI:15378"/>
        <dbReference type="ChEBI" id="CHEBI:16526"/>
        <dbReference type="ChEBI" id="CHEBI:57262"/>
        <dbReference type="ChEBI" id="CHEBI:64612"/>
        <dbReference type="EC" id="4.1.1.65"/>
    </reaction>
</comment>
<evidence type="ECO:0000256" key="12">
    <source>
        <dbReference type="HAMAP-Rule" id="MF_00662"/>
    </source>
</evidence>
<evidence type="ECO:0000256" key="5">
    <source>
        <dbReference type="ARBA" id="ARBA00023098"/>
    </source>
</evidence>
<feature type="active site" description="Charge relay system; for autoendoproteolytic cleavage activity" evidence="12">
    <location>
        <position position="249"/>
    </location>
</feature>
<dbReference type="HOGENOM" id="CLU_029061_4_1_6"/>
<feature type="active site" description="Charge relay system; for autoendoproteolytic cleavage activity" evidence="12">
    <location>
        <position position="89"/>
    </location>
</feature>
<dbReference type="HAMAP" id="MF_00662">
    <property type="entry name" value="PS_decarb_PSD_B_type1"/>
    <property type="match status" value="1"/>
</dbReference>
<dbReference type="PANTHER" id="PTHR10067:SF6">
    <property type="entry name" value="PHOSPHATIDYLSERINE DECARBOXYLASE PROENZYME, MITOCHONDRIAL"/>
    <property type="match status" value="1"/>
</dbReference>
<dbReference type="OrthoDB" id="9802030at2"/>
<evidence type="ECO:0000256" key="7">
    <source>
        <dbReference type="ARBA" id="ARBA00023145"/>
    </source>
</evidence>
<dbReference type="InterPro" id="IPR033178">
    <property type="entry name" value="PSD_type1_pro"/>
</dbReference>
<comment type="PTM">
    <text evidence="12">Is synthesized initially as an inactive proenzyme. Formation of the active enzyme involves a self-maturation process in which the active site pyruvoyl group is generated from an internal serine residue via an autocatalytic post-translational modification. Two non-identical subunits are generated from the proenzyme in this reaction, and the pyruvate is formed at the N-terminus of the alpha chain, which is derived from the carboxyl end of the proenzyme. The autoendoproteolytic cleavage occurs by a canonical serine protease mechanism, in which the side chain hydroxyl group of the serine supplies its oxygen atom to form the C-terminus of the beta chain, while the remainder of the serine residue undergoes an oxidative deamination to produce ammonia and the pyruvoyl prosthetic group on the alpha chain. During this reaction, the Ser that is part of the protease active site of the proenzyme becomes the pyruvoyl prosthetic group, which constitutes an essential element of the active site of the mature decarboxylase.</text>
</comment>
<evidence type="ECO:0000256" key="13">
    <source>
        <dbReference type="SAM" id="Phobius"/>
    </source>
</evidence>
<dbReference type="PROSITE" id="PS51257">
    <property type="entry name" value="PROKAR_LIPOPROTEIN"/>
    <property type="match status" value="1"/>
</dbReference>
<keyword evidence="6 12" id="KW-0472">Membrane</keyword>
<dbReference type="InterPro" id="IPR003817">
    <property type="entry name" value="PS_Dcarbxylase"/>
</dbReference>
<dbReference type="EC" id="4.1.1.65" evidence="12"/>
<evidence type="ECO:0000256" key="6">
    <source>
        <dbReference type="ARBA" id="ARBA00023136"/>
    </source>
</evidence>
<feature type="active site" description="Charge relay system; for autoendoproteolytic cleavage activity" evidence="12">
    <location>
        <position position="146"/>
    </location>
</feature>
<dbReference type="STRING" id="1212491.LFA_3746"/>
<dbReference type="Pfam" id="PF02666">
    <property type="entry name" value="PS_Dcarbxylase"/>
    <property type="match status" value="1"/>
</dbReference>
<evidence type="ECO:0000256" key="1">
    <source>
        <dbReference type="ARBA" id="ARBA00005189"/>
    </source>
</evidence>
<dbReference type="GO" id="GO:0005886">
    <property type="term" value="C:plasma membrane"/>
    <property type="evidence" value="ECO:0007669"/>
    <property type="project" value="UniProtKB-SubCell"/>
</dbReference>
<keyword evidence="15" id="KW-1185">Reference proteome</keyword>
<accession>A0A098GAL8</accession>
<feature type="modified residue" description="Pyruvic acid (Ser); by autocatalysis" evidence="12">
    <location>
        <position position="249"/>
    </location>
</feature>
<dbReference type="PANTHER" id="PTHR10067">
    <property type="entry name" value="PHOSPHATIDYLSERINE DECARBOXYLASE"/>
    <property type="match status" value="1"/>
</dbReference>
<feature type="transmembrane region" description="Helical" evidence="13">
    <location>
        <begin position="191"/>
        <end position="212"/>
    </location>
</feature>
<feature type="chain" id="PRO_5023487296" description="Phosphatidylserine decarboxylase alpha chain" evidence="12">
    <location>
        <begin position="249"/>
        <end position="284"/>
    </location>
</feature>
<dbReference type="AlphaFoldDB" id="A0A098GAL8"/>
<keyword evidence="11 12" id="KW-0670">Pyruvate</keyword>
<evidence type="ECO:0000256" key="3">
    <source>
        <dbReference type="ARBA" id="ARBA00022516"/>
    </source>
</evidence>
<evidence type="ECO:0000256" key="8">
    <source>
        <dbReference type="ARBA" id="ARBA00023209"/>
    </source>
</evidence>
<keyword evidence="2 12" id="KW-1003">Cell membrane</keyword>
<keyword evidence="5 12" id="KW-0443">Lipid metabolism</keyword>
<keyword evidence="10 12" id="KW-1208">Phospholipid metabolism</keyword>
<comment type="pathway">
    <text evidence="1">Lipid metabolism.</text>
</comment>
<dbReference type="GO" id="GO:0006646">
    <property type="term" value="P:phosphatidylethanolamine biosynthetic process"/>
    <property type="evidence" value="ECO:0007669"/>
    <property type="project" value="UniProtKB-UniRule"/>
</dbReference>
<dbReference type="Proteomes" id="UP000032430">
    <property type="component" value="Chromosome I"/>
</dbReference>
<keyword evidence="13" id="KW-0812">Transmembrane</keyword>
<name>A0A098GAL8_9GAMM</name>
<comment type="subcellular location">
    <subcellularLocation>
        <location evidence="12">Cell membrane</location>
        <topology evidence="12">Peripheral membrane protein</topology>
    </subcellularLocation>
</comment>
<dbReference type="GO" id="GO:0004609">
    <property type="term" value="F:phosphatidylserine decarboxylase activity"/>
    <property type="evidence" value="ECO:0007669"/>
    <property type="project" value="UniProtKB-UniRule"/>
</dbReference>
<dbReference type="InterPro" id="IPR033177">
    <property type="entry name" value="PSD-B"/>
</dbReference>
<sequence length="284" mass="31341">MSFDLLKTLPQYVIPQHGLTAFAGCLADVKTPRVKNYIIRRFINKYGVNMSEALIEDPSLYPSFNDFFIRHLKPECRPLAEADIISPVDGCVSEIGAINHGQLVQAKGRYYSVEELLACDAATAEQFVDGQFATLYLSPKDYHRVHMPIDAELQSMNYIPGALFSVQPTTARVIPKLFARNERLAVFFKTAVGPMVMVLVGATIVGAIGTSWHGDVKRGRKKVSFDYSQDAVQKKMAQGDEMGFFKLGSTVVLLFANGEQVAWNKALKAGSAIRFGQAIGNNIK</sequence>
<keyword evidence="3 12" id="KW-0444">Lipid biosynthesis</keyword>
<dbReference type="RefSeq" id="WP_045097264.1">
    <property type="nucleotide sequence ID" value="NZ_LN614827.1"/>
</dbReference>
<comment type="cofactor">
    <cofactor evidence="12">
        <name>pyruvate</name>
        <dbReference type="ChEBI" id="CHEBI:15361"/>
    </cofactor>
    <text evidence="12">Binds 1 pyruvoyl group covalently per subunit.</text>
</comment>
<keyword evidence="7 12" id="KW-0865">Zymogen</keyword>
<comment type="pathway">
    <text evidence="12">Phospholipid metabolism; phosphatidylethanolamine biosynthesis; phosphatidylethanolamine from CDP-diacylglycerol: step 2/2.</text>
</comment>
<evidence type="ECO:0000256" key="4">
    <source>
        <dbReference type="ARBA" id="ARBA00022793"/>
    </source>
</evidence>
<protein>
    <recommendedName>
        <fullName evidence="12">Phosphatidylserine decarboxylase proenzyme</fullName>
        <ecNumber evidence="12">4.1.1.65</ecNumber>
    </recommendedName>
    <component>
        <recommendedName>
            <fullName evidence="12">Phosphatidylserine decarboxylase alpha chain</fullName>
        </recommendedName>
    </component>
    <component>
        <recommendedName>
            <fullName evidence="12">Phosphatidylserine decarboxylase beta chain</fullName>
        </recommendedName>
    </component>
</protein>
<dbReference type="EMBL" id="LN614827">
    <property type="protein sequence ID" value="CEG59070.1"/>
    <property type="molecule type" value="Genomic_DNA"/>
</dbReference>
<evidence type="ECO:0000256" key="2">
    <source>
        <dbReference type="ARBA" id="ARBA00022475"/>
    </source>
</evidence>
<comment type="subunit">
    <text evidence="12">Heterodimer of a large membrane-associated beta subunit and a small pyruvoyl-containing alpha subunit.</text>
</comment>
<comment type="function">
    <text evidence="12">Catalyzes the formation of phosphatidylethanolamine (PtdEtn) from phosphatidylserine (PtdSer).</text>
</comment>
<comment type="similarity">
    <text evidence="12">Belongs to the phosphatidylserine decarboxylase family. PSD-B subfamily. Prokaryotic type I sub-subfamily.</text>
</comment>
<dbReference type="UniPathway" id="UPA00558">
    <property type="reaction ID" value="UER00616"/>
</dbReference>
<keyword evidence="13" id="KW-1133">Transmembrane helix</keyword>
<proteinExistence type="inferred from homology"/>